<reference evidence="1 2" key="1">
    <citation type="submission" date="2012-10" db="EMBL/GenBank/DDBJ databases">
        <authorList>
            <person name="Zafar N."/>
            <person name="Inman J."/>
            <person name="Hall N."/>
            <person name="Lorenzi H."/>
            <person name="Caler E."/>
        </authorList>
    </citation>
    <scope>NUCLEOTIDE SEQUENCE [LARGE SCALE GENOMIC DNA]</scope>
    <source>
        <strain evidence="1 2">IP1</strain>
    </source>
</reference>
<dbReference type="AlphaFoldDB" id="A0A0A1UDX3"/>
<dbReference type="EMBL" id="KB206481">
    <property type="protein sequence ID" value="ELP90990.1"/>
    <property type="molecule type" value="Genomic_DNA"/>
</dbReference>
<gene>
    <name evidence="1" type="ORF">EIN_279870</name>
</gene>
<proteinExistence type="predicted"/>
<evidence type="ECO:0000313" key="2">
    <source>
        <dbReference type="Proteomes" id="UP000014680"/>
    </source>
</evidence>
<feature type="non-terminal residue" evidence="1">
    <location>
        <position position="71"/>
    </location>
</feature>
<dbReference type="Proteomes" id="UP000014680">
    <property type="component" value="Unassembled WGS sequence"/>
</dbReference>
<dbReference type="RefSeq" id="XP_004257761.1">
    <property type="nucleotide sequence ID" value="XM_004257713.1"/>
</dbReference>
<keyword evidence="2" id="KW-1185">Reference proteome</keyword>
<dbReference type="GeneID" id="14889983"/>
<feature type="non-terminal residue" evidence="1">
    <location>
        <position position="1"/>
    </location>
</feature>
<dbReference type="KEGG" id="eiv:EIN_279870"/>
<dbReference type="VEuPathDB" id="AmoebaDB:EIN_279870"/>
<sequence length="71" mass="8247">MSSEPTSFTIEQNKKAINDYDLCESIEYEDGMRNLYADVDGNLVHETFEEIRVKYPKMSEIVSKINLKDNP</sequence>
<name>A0A0A1UDX3_ENTIV</name>
<dbReference type="OrthoDB" id="449487at2759"/>
<evidence type="ECO:0000313" key="1">
    <source>
        <dbReference type="EMBL" id="ELP90990.1"/>
    </source>
</evidence>
<protein>
    <submittedName>
        <fullName evidence="1">Uncharacterized protein</fullName>
    </submittedName>
</protein>
<organism evidence="1 2">
    <name type="scientific">Entamoeba invadens IP1</name>
    <dbReference type="NCBI Taxonomy" id="370355"/>
    <lineage>
        <taxon>Eukaryota</taxon>
        <taxon>Amoebozoa</taxon>
        <taxon>Evosea</taxon>
        <taxon>Archamoebae</taxon>
        <taxon>Mastigamoebida</taxon>
        <taxon>Entamoebidae</taxon>
        <taxon>Entamoeba</taxon>
    </lineage>
</organism>
<accession>A0A0A1UDX3</accession>